<organism evidence="1 2">
    <name type="scientific">Teredinibacter turnerae (strain ATCC 39867 / T7901)</name>
    <dbReference type="NCBI Taxonomy" id="377629"/>
    <lineage>
        <taxon>Bacteria</taxon>
        <taxon>Pseudomonadati</taxon>
        <taxon>Pseudomonadota</taxon>
        <taxon>Gammaproteobacteria</taxon>
        <taxon>Cellvibrionales</taxon>
        <taxon>Cellvibrionaceae</taxon>
        <taxon>Teredinibacter</taxon>
    </lineage>
</organism>
<dbReference type="AlphaFoldDB" id="C5BIN8"/>
<gene>
    <name evidence="1" type="ordered locus">TERTU_2011</name>
</gene>
<accession>C5BIN8</accession>
<dbReference type="HOGENOM" id="CLU_3104843_0_0_6"/>
<evidence type="ECO:0000313" key="1">
    <source>
        <dbReference type="EMBL" id="ACR12081.1"/>
    </source>
</evidence>
<proteinExistence type="predicted"/>
<dbReference type="EMBL" id="CP001614">
    <property type="protein sequence ID" value="ACR12081.1"/>
    <property type="molecule type" value="Genomic_DNA"/>
</dbReference>
<sequence>MRSRKNTLPHKGAKPVDKARFIQAINITHAPTPKATAIYANKETPFLFFAV</sequence>
<protein>
    <submittedName>
        <fullName evidence="1">Uncharacterized protein</fullName>
    </submittedName>
</protein>
<keyword evidence="2" id="KW-1185">Reference proteome</keyword>
<reference evidence="1 2" key="1">
    <citation type="journal article" date="2009" name="PLoS ONE">
        <title>The complete genome of Teredinibacter turnerae T7901: an intracellular endosymbiont of marine wood-boring bivalves (shipworms).</title>
        <authorList>
            <person name="Yang J.C."/>
            <person name="Madupu R."/>
            <person name="Durkin A.S."/>
            <person name="Ekborg N.A."/>
            <person name="Pedamallu C.S."/>
            <person name="Hostetler J.B."/>
            <person name="Radune D."/>
            <person name="Toms B.S."/>
            <person name="Henrissat B."/>
            <person name="Coutinho P.M."/>
            <person name="Schwarz S."/>
            <person name="Field L."/>
            <person name="Trindade-Silva A.E."/>
            <person name="Soares C.A.G."/>
            <person name="Elshahawi S."/>
            <person name="Hanora A."/>
            <person name="Schmidt E.W."/>
            <person name="Haygood M.G."/>
            <person name="Posfai J."/>
            <person name="Benner J."/>
            <person name="Madinger C."/>
            <person name="Nove J."/>
            <person name="Anton B."/>
            <person name="Chaudhary K."/>
            <person name="Foster J."/>
            <person name="Holman A."/>
            <person name="Kumar S."/>
            <person name="Lessard P.A."/>
            <person name="Luyten Y.A."/>
            <person name="Slatko B."/>
            <person name="Wood N."/>
            <person name="Wu B."/>
            <person name="Teplitski M."/>
            <person name="Mougous J.D."/>
            <person name="Ward N."/>
            <person name="Eisen J.A."/>
            <person name="Badger J.H."/>
            <person name="Distel D.L."/>
        </authorList>
    </citation>
    <scope>NUCLEOTIDE SEQUENCE [LARGE SCALE GENOMIC DNA]</scope>
    <source>
        <strain evidence="2">ATCC 39867 / T7901</strain>
    </source>
</reference>
<name>C5BIN8_TERTT</name>
<evidence type="ECO:0000313" key="2">
    <source>
        <dbReference type="Proteomes" id="UP000009080"/>
    </source>
</evidence>
<dbReference type="Proteomes" id="UP000009080">
    <property type="component" value="Chromosome"/>
</dbReference>
<dbReference type="STRING" id="377629.TERTU_2011"/>
<dbReference type="KEGG" id="ttu:TERTU_2011"/>